<dbReference type="InterPro" id="IPR019734">
    <property type="entry name" value="TPR_rpt"/>
</dbReference>
<feature type="domain" description="Histidine kinase" evidence="10">
    <location>
        <begin position="439"/>
        <end position="633"/>
    </location>
</feature>
<keyword evidence="9" id="KW-1133">Transmembrane helix</keyword>
<evidence type="ECO:0000256" key="7">
    <source>
        <dbReference type="ARBA" id="ARBA00022840"/>
    </source>
</evidence>
<dbReference type="PANTHER" id="PTHR41523:SF8">
    <property type="entry name" value="ETHYLENE RESPONSE SENSOR PROTEIN"/>
    <property type="match status" value="1"/>
</dbReference>
<dbReference type="PROSITE" id="PS50005">
    <property type="entry name" value="TPR"/>
    <property type="match status" value="3"/>
</dbReference>
<keyword evidence="9" id="KW-0472">Membrane</keyword>
<dbReference type="Pfam" id="PF07568">
    <property type="entry name" value="HisKA_2"/>
    <property type="match status" value="1"/>
</dbReference>
<reference evidence="11 12" key="1">
    <citation type="submission" date="2017-02" db="EMBL/GenBank/DDBJ databases">
        <authorList>
            <person name="Peterson S.W."/>
        </authorList>
    </citation>
    <scope>NUCLEOTIDE SEQUENCE [LARGE SCALE GENOMIC DNA]</scope>
    <source>
        <strain evidence="11 12">DSM 25262</strain>
    </source>
</reference>
<protein>
    <recommendedName>
        <fullName evidence="2">histidine kinase</fullName>
        <ecNumber evidence="2">2.7.13.3</ecNumber>
    </recommendedName>
</protein>
<name>A0A1T5MCJ6_9BACT</name>
<sequence length="633" mass="72437">MKLTRWLLIFIFLPILCFGQSGKDSLRTLLRTAIKDNNSADAALYLTHIAFQYYSNKQYDSALEYYYKAIRQRDAIRNTILIASNFNDIGVIYSTRGVPDSSIHYYTKALTLYQQLNDTVHTTVLEANLSIIYKDKGIYEKALEYAFNGAKRLETQEPSIALASCYSTIGLVYLKIGEYDNALYYTYKALSTRKAIGYIKGVGLSYNNLGELFISMKQYDSALVNLERSLTIKRSTGDRKALTSTLNNIGDVLLEQKKYEDAKQYYSESLTISREHKNIISQTISLNNLAKLALEANDTDRANEYLEEAETLARQSGALNEFRKNLELKVRLFNLKNDFRQAFQYAQQLLAIKDSLMTKERAESLMQMQLRYDTEKKEQQIVLLEQRQKINQAEIKTKQTFIDALIIGLCLFAIIVALVYYNSRVVRRNKEHVEMLLKELHHRVKNNLQILSSVLSLQSQQLKDVSAIQAVKSSEGRVNAMALIHKKLYTGDQNREINIKEYITELVQYLIHTYGFSQKDFNLELHLEEIRIDIDKAIPLGLIINEVVSNAFKYAYIDHENPTLTIYLQVNKDRTITISIRDNGIGFIPAAVDTASGAFGLKMVKTLTRELKGTLDIRTENGTSFCLNIPISH</sequence>
<dbReference type="InterPro" id="IPR003594">
    <property type="entry name" value="HATPase_dom"/>
</dbReference>
<dbReference type="Pfam" id="PF02518">
    <property type="entry name" value="HATPase_c"/>
    <property type="match status" value="1"/>
</dbReference>
<dbReference type="EMBL" id="FUZU01000004">
    <property type="protein sequence ID" value="SKC85967.1"/>
    <property type="molecule type" value="Genomic_DNA"/>
</dbReference>
<dbReference type="PROSITE" id="PS50109">
    <property type="entry name" value="HIS_KIN"/>
    <property type="match status" value="1"/>
</dbReference>
<comment type="catalytic activity">
    <reaction evidence="1">
        <text>ATP + protein L-histidine = ADP + protein N-phospho-L-histidine.</text>
        <dbReference type="EC" id="2.7.13.3"/>
    </reaction>
</comment>
<evidence type="ECO:0000256" key="6">
    <source>
        <dbReference type="ARBA" id="ARBA00022777"/>
    </source>
</evidence>
<keyword evidence="3" id="KW-0597">Phosphoprotein</keyword>
<evidence type="ECO:0000256" key="5">
    <source>
        <dbReference type="ARBA" id="ARBA00022741"/>
    </source>
</evidence>
<dbReference type="PANTHER" id="PTHR41523">
    <property type="entry name" value="TWO-COMPONENT SYSTEM SENSOR PROTEIN"/>
    <property type="match status" value="1"/>
</dbReference>
<gene>
    <name evidence="11" type="ORF">SAMN05660236_5013</name>
</gene>
<proteinExistence type="predicted"/>
<evidence type="ECO:0000256" key="2">
    <source>
        <dbReference type="ARBA" id="ARBA00012438"/>
    </source>
</evidence>
<dbReference type="InterPro" id="IPR036890">
    <property type="entry name" value="HATPase_C_sf"/>
</dbReference>
<organism evidence="11 12">
    <name type="scientific">Ohtaekwangia koreensis</name>
    <dbReference type="NCBI Taxonomy" id="688867"/>
    <lineage>
        <taxon>Bacteria</taxon>
        <taxon>Pseudomonadati</taxon>
        <taxon>Bacteroidota</taxon>
        <taxon>Cytophagia</taxon>
        <taxon>Cytophagales</taxon>
        <taxon>Fulvivirgaceae</taxon>
        <taxon>Ohtaekwangia</taxon>
    </lineage>
</organism>
<evidence type="ECO:0000256" key="8">
    <source>
        <dbReference type="PROSITE-ProRule" id="PRU00339"/>
    </source>
</evidence>
<evidence type="ECO:0000259" key="10">
    <source>
        <dbReference type="PROSITE" id="PS50109"/>
    </source>
</evidence>
<evidence type="ECO:0000256" key="9">
    <source>
        <dbReference type="SAM" id="Phobius"/>
    </source>
</evidence>
<dbReference type="InterPro" id="IPR011495">
    <property type="entry name" value="Sig_transdc_His_kin_sub2_dim/P"/>
</dbReference>
<dbReference type="AlphaFoldDB" id="A0A1T5MCJ6"/>
<evidence type="ECO:0000313" key="12">
    <source>
        <dbReference type="Proteomes" id="UP000190961"/>
    </source>
</evidence>
<dbReference type="EC" id="2.7.13.3" evidence="2"/>
<feature type="transmembrane region" description="Helical" evidence="9">
    <location>
        <begin position="401"/>
        <end position="421"/>
    </location>
</feature>
<keyword evidence="9" id="KW-0812">Transmembrane</keyword>
<dbReference type="RefSeq" id="WP_079689522.1">
    <property type="nucleotide sequence ID" value="NZ_FUZU01000004.1"/>
</dbReference>
<dbReference type="Gene3D" id="3.30.565.10">
    <property type="entry name" value="Histidine kinase-like ATPase, C-terminal domain"/>
    <property type="match status" value="1"/>
</dbReference>
<dbReference type="STRING" id="688867.SAMN05660236_5013"/>
<feature type="repeat" description="TPR" evidence="8">
    <location>
        <begin position="203"/>
        <end position="236"/>
    </location>
</feature>
<dbReference type="GO" id="GO:0004673">
    <property type="term" value="F:protein histidine kinase activity"/>
    <property type="evidence" value="ECO:0007669"/>
    <property type="project" value="UniProtKB-EC"/>
</dbReference>
<dbReference type="Gene3D" id="3.30.450.20">
    <property type="entry name" value="PAS domain"/>
    <property type="match status" value="1"/>
</dbReference>
<keyword evidence="12" id="KW-1185">Reference proteome</keyword>
<keyword evidence="8" id="KW-0802">TPR repeat</keyword>
<dbReference type="Proteomes" id="UP000190961">
    <property type="component" value="Unassembled WGS sequence"/>
</dbReference>
<dbReference type="SMART" id="SM00387">
    <property type="entry name" value="HATPase_c"/>
    <property type="match status" value="1"/>
</dbReference>
<dbReference type="Gene3D" id="1.25.40.10">
    <property type="entry name" value="Tetratricopeptide repeat domain"/>
    <property type="match status" value="3"/>
</dbReference>
<keyword evidence="5" id="KW-0547">Nucleotide-binding</keyword>
<dbReference type="Pfam" id="PF13424">
    <property type="entry name" value="TPR_12"/>
    <property type="match status" value="2"/>
</dbReference>
<feature type="repeat" description="TPR" evidence="8">
    <location>
        <begin position="243"/>
        <end position="276"/>
    </location>
</feature>
<dbReference type="SUPFAM" id="SSF55874">
    <property type="entry name" value="ATPase domain of HSP90 chaperone/DNA topoisomerase II/histidine kinase"/>
    <property type="match status" value="1"/>
</dbReference>
<keyword evidence="7" id="KW-0067">ATP-binding</keyword>
<feature type="repeat" description="TPR" evidence="8">
    <location>
        <begin position="163"/>
        <end position="196"/>
    </location>
</feature>
<dbReference type="OrthoDB" id="9767435at2"/>
<dbReference type="SMART" id="SM00028">
    <property type="entry name" value="TPR"/>
    <property type="match status" value="6"/>
</dbReference>
<dbReference type="InterPro" id="IPR005467">
    <property type="entry name" value="His_kinase_dom"/>
</dbReference>
<keyword evidence="4" id="KW-0808">Transferase</keyword>
<dbReference type="GO" id="GO:0005524">
    <property type="term" value="F:ATP binding"/>
    <property type="evidence" value="ECO:0007669"/>
    <property type="project" value="UniProtKB-KW"/>
</dbReference>
<dbReference type="InterPro" id="IPR011990">
    <property type="entry name" value="TPR-like_helical_dom_sf"/>
</dbReference>
<accession>A0A1T5MCJ6</accession>
<evidence type="ECO:0000256" key="4">
    <source>
        <dbReference type="ARBA" id="ARBA00022679"/>
    </source>
</evidence>
<evidence type="ECO:0000313" key="11">
    <source>
        <dbReference type="EMBL" id="SKC85967.1"/>
    </source>
</evidence>
<evidence type="ECO:0000256" key="1">
    <source>
        <dbReference type="ARBA" id="ARBA00000085"/>
    </source>
</evidence>
<dbReference type="SUPFAM" id="SSF48452">
    <property type="entry name" value="TPR-like"/>
    <property type="match status" value="2"/>
</dbReference>
<keyword evidence="6 11" id="KW-0418">Kinase</keyword>
<evidence type="ECO:0000256" key="3">
    <source>
        <dbReference type="ARBA" id="ARBA00022553"/>
    </source>
</evidence>